<evidence type="ECO:0000313" key="3">
    <source>
        <dbReference type="Proteomes" id="UP000887023"/>
    </source>
</evidence>
<gene>
    <name evidence="2" type="ORF">KV203_05515</name>
</gene>
<sequence>MSESIDLDDGYEPDDYDDRADEQPEPEPARRKQPKGRRPKRDDSRIPARAPRPQDHRPASTPVIRGEAEGIETVTVEFDGESYTIPADPADWPINATEAFENGRAVTAIRMLLAPDEWIKVQRKQYRNRQFRELFDALARAGGFRNSGN</sequence>
<proteinExistence type="predicted"/>
<name>A0ABX8SDZ2_9ACTN</name>
<dbReference type="EMBL" id="CP079105">
    <property type="protein sequence ID" value="QXQ14840.1"/>
    <property type="molecule type" value="Genomic_DNA"/>
</dbReference>
<protein>
    <recommendedName>
        <fullName evidence="4">Tail assembly chaperone</fullName>
    </recommendedName>
</protein>
<feature type="compositionally biased region" description="Basic and acidic residues" evidence="1">
    <location>
        <begin position="40"/>
        <end position="58"/>
    </location>
</feature>
<feature type="region of interest" description="Disordered" evidence="1">
    <location>
        <begin position="1"/>
        <end position="70"/>
    </location>
</feature>
<dbReference type="Proteomes" id="UP000887023">
    <property type="component" value="Chromosome"/>
</dbReference>
<accession>A0ABX8SDZ2</accession>
<keyword evidence="3" id="KW-1185">Reference proteome</keyword>
<evidence type="ECO:0008006" key="4">
    <source>
        <dbReference type="Google" id="ProtNLM"/>
    </source>
</evidence>
<evidence type="ECO:0000256" key="1">
    <source>
        <dbReference type="SAM" id="MobiDB-lite"/>
    </source>
</evidence>
<organism evidence="2 3">
    <name type="scientific">Skermania pinensis</name>
    <dbReference type="NCBI Taxonomy" id="39122"/>
    <lineage>
        <taxon>Bacteria</taxon>
        <taxon>Bacillati</taxon>
        <taxon>Actinomycetota</taxon>
        <taxon>Actinomycetes</taxon>
        <taxon>Mycobacteriales</taxon>
        <taxon>Gordoniaceae</taxon>
        <taxon>Skermania</taxon>
    </lineage>
</organism>
<feature type="compositionally biased region" description="Acidic residues" evidence="1">
    <location>
        <begin position="1"/>
        <end position="25"/>
    </location>
</feature>
<reference evidence="2" key="1">
    <citation type="submission" date="2021-07" db="EMBL/GenBank/DDBJ databases">
        <title>Candidatus Kaistella beijingensis sp. nov. isolated from a municipal wastewater treatment plant is involved in sludge foaming.</title>
        <authorList>
            <person name="Song Y."/>
            <person name="Liu S.-J."/>
        </authorList>
    </citation>
    <scope>NUCLEOTIDE SEQUENCE</scope>
    <source>
        <strain evidence="2">DSM 43998</strain>
    </source>
</reference>
<evidence type="ECO:0000313" key="2">
    <source>
        <dbReference type="EMBL" id="QXQ14840.1"/>
    </source>
</evidence>
<dbReference type="RefSeq" id="WP_066474825.1">
    <property type="nucleotide sequence ID" value="NZ_CBCRUZ010000014.1"/>
</dbReference>